<keyword evidence="2" id="KW-0472">Membrane</keyword>
<dbReference type="EMBL" id="KZ613467">
    <property type="protein sequence ID" value="PMD26693.1"/>
    <property type="molecule type" value="Genomic_DNA"/>
</dbReference>
<dbReference type="OrthoDB" id="3542848at2759"/>
<dbReference type="AlphaFoldDB" id="A0A2J6QKA8"/>
<keyword evidence="2" id="KW-1133">Transmembrane helix</keyword>
<reference evidence="3 4" key="1">
    <citation type="submission" date="2016-05" db="EMBL/GenBank/DDBJ databases">
        <title>A degradative enzymes factory behind the ericoid mycorrhizal symbiosis.</title>
        <authorList>
            <consortium name="DOE Joint Genome Institute"/>
            <person name="Martino E."/>
            <person name="Morin E."/>
            <person name="Grelet G."/>
            <person name="Kuo A."/>
            <person name="Kohler A."/>
            <person name="Daghino S."/>
            <person name="Barry K."/>
            <person name="Choi C."/>
            <person name="Cichocki N."/>
            <person name="Clum A."/>
            <person name="Copeland A."/>
            <person name="Hainaut M."/>
            <person name="Haridas S."/>
            <person name="Labutti K."/>
            <person name="Lindquist E."/>
            <person name="Lipzen A."/>
            <person name="Khouja H.-R."/>
            <person name="Murat C."/>
            <person name="Ohm R."/>
            <person name="Olson A."/>
            <person name="Spatafora J."/>
            <person name="Veneault-Fourrey C."/>
            <person name="Henrissat B."/>
            <person name="Grigoriev I."/>
            <person name="Martin F."/>
            <person name="Perotto S."/>
        </authorList>
    </citation>
    <scope>NUCLEOTIDE SEQUENCE [LARGE SCALE GENOMIC DNA]</scope>
    <source>
        <strain evidence="3 4">UAMH 7357</strain>
    </source>
</reference>
<feature type="region of interest" description="Disordered" evidence="1">
    <location>
        <begin position="233"/>
        <end position="265"/>
    </location>
</feature>
<evidence type="ECO:0000256" key="2">
    <source>
        <dbReference type="SAM" id="Phobius"/>
    </source>
</evidence>
<proteinExistence type="predicted"/>
<accession>A0A2J6QKA8</accession>
<keyword evidence="4" id="KW-1185">Reference proteome</keyword>
<evidence type="ECO:0000313" key="3">
    <source>
        <dbReference type="EMBL" id="PMD26693.1"/>
    </source>
</evidence>
<protein>
    <submittedName>
        <fullName evidence="3">Uncharacterized protein</fullName>
    </submittedName>
</protein>
<keyword evidence="2" id="KW-0812">Transmembrane</keyword>
<sequence length="516" mass="59017">MPCALSACVSWAKTKVSDKALAMRDQKFERYNSRPQVAPPYSPHYLDPYEVGAKKGDWRPHVLAVNDKHSYVTWTWQDWRPQKPKSIAVSVIVLALSCFGVTAWFFFKPVFSFLLRGTVAGLGLFLLLLLTLSRTWERYCSFSGRRKIAFLPLYLPWPPNSYFLLYSSIIATLHPSTFDTSVGFGIIPHRATAASLNHSSHSQTQPYTTFNSHSNMVVVKNAPLPLLVEPERASTPPLKEDAEPVNPESPTKKRRTTYEQKGKLPAKGLPTGAGSFFGNVDKDWEAKRIARSKQFSYEEIPLDTKFERRDHWMTGLEHMGKDFINVGEPDEMGCLAMRQKYYRMEPQHRIFKERARELLHQTWNTIVDRMVEAFKDAMRCKNCEKHHLPDGMANVVGVLDEILRTRDPNDVDQAWLEDFREVACQSAEELLVEMMEKDPACRGTRTVCTRKPNDARGRADSGVSMTASFKEKLKLGFKSSEQEIVEADPLEMQAKERREERYGYGMKVRDGYGNVN</sequence>
<feature type="transmembrane region" description="Helical" evidence="2">
    <location>
        <begin position="113"/>
        <end position="132"/>
    </location>
</feature>
<feature type="transmembrane region" description="Helical" evidence="2">
    <location>
        <begin position="153"/>
        <end position="173"/>
    </location>
</feature>
<dbReference type="Proteomes" id="UP000235672">
    <property type="component" value="Unassembled WGS sequence"/>
</dbReference>
<feature type="transmembrane region" description="Helical" evidence="2">
    <location>
        <begin position="87"/>
        <end position="107"/>
    </location>
</feature>
<organism evidence="3 4">
    <name type="scientific">Hyaloscypha hepaticicola</name>
    <dbReference type="NCBI Taxonomy" id="2082293"/>
    <lineage>
        <taxon>Eukaryota</taxon>
        <taxon>Fungi</taxon>
        <taxon>Dikarya</taxon>
        <taxon>Ascomycota</taxon>
        <taxon>Pezizomycotina</taxon>
        <taxon>Leotiomycetes</taxon>
        <taxon>Helotiales</taxon>
        <taxon>Hyaloscyphaceae</taxon>
        <taxon>Hyaloscypha</taxon>
    </lineage>
</organism>
<evidence type="ECO:0000256" key="1">
    <source>
        <dbReference type="SAM" id="MobiDB-lite"/>
    </source>
</evidence>
<evidence type="ECO:0000313" key="4">
    <source>
        <dbReference type="Proteomes" id="UP000235672"/>
    </source>
</evidence>
<gene>
    <name evidence="3" type="ORF">NA56DRAFT_697931</name>
</gene>
<name>A0A2J6QKA8_9HELO</name>